<reference evidence="1" key="1">
    <citation type="submission" date="2022-12" db="EMBL/GenBank/DDBJ databases">
        <authorList>
            <person name="Petersen C."/>
        </authorList>
    </citation>
    <scope>NUCLEOTIDE SEQUENCE</scope>
    <source>
        <strain evidence="1">IBT 16125</strain>
    </source>
</reference>
<keyword evidence="2" id="KW-1185">Reference proteome</keyword>
<sequence>MSTDSKDVDTPMGKAQREAYDNCEDKALKGTLSSDTFIYFRWDHDHYFTENCGTTWASHAVLKCDTIYYKS</sequence>
<protein>
    <submittedName>
        <fullName evidence="1">Uncharacterized protein</fullName>
    </submittedName>
</protein>
<dbReference type="EMBL" id="JAPVEA010000008">
    <property type="protein sequence ID" value="KAJ5438097.1"/>
    <property type="molecule type" value="Genomic_DNA"/>
</dbReference>
<gene>
    <name evidence="1" type="ORF">N7458_009095</name>
</gene>
<evidence type="ECO:0000313" key="1">
    <source>
        <dbReference type="EMBL" id="KAJ5438097.1"/>
    </source>
</evidence>
<evidence type="ECO:0000313" key="2">
    <source>
        <dbReference type="Proteomes" id="UP001213681"/>
    </source>
</evidence>
<dbReference type="GeneID" id="81602720"/>
<dbReference type="Proteomes" id="UP001213681">
    <property type="component" value="Unassembled WGS sequence"/>
</dbReference>
<reference evidence="1" key="2">
    <citation type="journal article" date="2023" name="IMA Fungus">
        <title>Comparative genomic study of the Penicillium genus elucidates a diverse pangenome and 15 lateral gene transfer events.</title>
        <authorList>
            <person name="Petersen C."/>
            <person name="Sorensen T."/>
            <person name="Nielsen M.R."/>
            <person name="Sondergaard T.E."/>
            <person name="Sorensen J.L."/>
            <person name="Fitzpatrick D.A."/>
            <person name="Frisvad J.C."/>
            <person name="Nielsen K.L."/>
        </authorList>
    </citation>
    <scope>NUCLEOTIDE SEQUENCE</scope>
    <source>
        <strain evidence="1">IBT 16125</strain>
    </source>
</reference>
<name>A0AAD6BY00_9EURO</name>
<organism evidence="1 2">
    <name type="scientific">Penicillium daleae</name>
    <dbReference type="NCBI Taxonomy" id="63821"/>
    <lineage>
        <taxon>Eukaryota</taxon>
        <taxon>Fungi</taxon>
        <taxon>Dikarya</taxon>
        <taxon>Ascomycota</taxon>
        <taxon>Pezizomycotina</taxon>
        <taxon>Eurotiomycetes</taxon>
        <taxon>Eurotiomycetidae</taxon>
        <taxon>Eurotiales</taxon>
        <taxon>Aspergillaceae</taxon>
        <taxon>Penicillium</taxon>
    </lineage>
</organism>
<dbReference type="RefSeq" id="XP_056761326.1">
    <property type="nucleotide sequence ID" value="XM_056912477.1"/>
</dbReference>
<proteinExistence type="predicted"/>
<comment type="caution">
    <text evidence="1">The sequence shown here is derived from an EMBL/GenBank/DDBJ whole genome shotgun (WGS) entry which is preliminary data.</text>
</comment>
<accession>A0AAD6BY00</accession>
<dbReference type="AlphaFoldDB" id="A0AAD6BY00"/>